<evidence type="ECO:0000256" key="2">
    <source>
        <dbReference type="ARBA" id="ARBA00007599"/>
    </source>
</evidence>
<dbReference type="EMBL" id="CAEZTL010000025">
    <property type="protein sequence ID" value="CAB4565974.1"/>
    <property type="molecule type" value="Genomic_DNA"/>
</dbReference>
<evidence type="ECO:0000256" key="4">
    <source>
        <dbReference type="ARBA" id="ARBA00022490"/>
    </source>
</evidence>
<evidence type="ECO:0000256" key="8">
    <source>
        <dbReference type="ARBA" id="ARBA00022840"/>
    </source>
</evidence>
<comment type="similarity">
    <text evidence="2">Belongs to the TsaE family.</text>
</comment>
<dbReference type="InterPro" id="IPR027417">
    <property type="entry name" value="P-loop_NTPase"/>
</dbReference>
<dbReference type="GO" id="GO:0005737">
    <property type="term" value="C:cytoplasm"/>
    <property type="evidence" value="ECO:0007669"/>
    <property type="project" value="UniProtKB-SubCell"/>
</dbReference>
<evidence type="ECO:0000256" key="5">
    <source>
        <dbReference type="ARBA" id="ARBA00022694"/>
    </source>
</evidence>
<evidence type="ECO:0000256" key="3">
    <source>
        <dbReference type="ARBA" id="ARBA00019010"/>
    </source>
</evidence>
<sequence length="145" mass="15411">MQITTPDEMFALGKRIGGLVRGGDLILLNGPLGAGKTLLVQGIGAALGFTEVTSPTFVISRTHKGPLPLIHVDVYRLLEGDRAAAFLDDLDLDSAAESAVTVIEWGGQESARLSDERLEITIDRSGETREVSINPVGARWSGLSL</sequence>
<accession>A0A6J6DRZ3</accession>
<reference evidence="11" key="1">
    <citation type="submission" date="2020-05" db="EMBL/GenBank/DDBJ databases">
        <authorList>
            <person name="Chiriac C."/>
            <person name="Salcher M."/>
            <person name="Ghai R."/>
            <person name="Kavagutti S V."/>
        </authorList>
    </citation>
    <scope>NUCLEOTIDE SEQUENCE</scope>
</reference>
<dbReference type="NCBIfam" id="TIGR00150">
    <property type="entry name" value="T6A_YjeE"/>
    <property type="match status" value="1"/>
</dbReference>
<dbReference type="PANTHER" id="PTHR33540:SF2">
    <property type="entry name" value="TRNA THREONYLCARBAMOYLADENOSINE BIOSYNTHESIS PROTEIN TSAE"/>
    <property type="match status" value="1"/>
</dbReference>
<proteinExistence type="inferred from homology"/>
<keyword evidence="7" id="KW-0547">Nucleotide-binding</keyword>
<evidence type="ECO:0000256" key="7">
    <source>
        <dbReference type="ARBA" id="ARBA00022741"/>
    </source>
</evidence>
<dbReference type="GO" id="GO:0046872">
    <property type="term" value="F:metal ion binding"/>
    <property type="evidence" value="ECO:0007669"/>
    <property type="project" value="UniProtKB-KW"/>
</dbReference>
<dbReference type="PANTHER" id="PTHR33540">
    <property type="entry name" value="TRNA THREONYLCARBAMOYLADENOSINE BIOSYNTHESIS PROTEIN TSAE"/>
    <property type="match status" value="1"/>
</dbReference>
<keyword evidence="4" id="KW-0963">Cytoplasm</keyword>
<protein>
    <recommendedName>
        <fullName evidence="3">tRNA threonylcarbamoyladenosine biosynthesis protein TsaE</fullName>
    </recommendedName>
    <alternativeName>
        <fullName evidence="10">t(6)A37 threonylcarbamoyladenosine biosynthesis protein TsaE</fullName>
    </alternativeName>
</protein>
<dbReference type="SUPFAM" id="SSF52540">
    <property type="entry name" value="P-loop containing nucleoside triphosphate hydrolases"/>
    <property type="match status" value="1"/>
</dbReference>
<dbReference type="GO" id="GO:0002949">
    <property type="term" value="P:tRNA threonylcarbamoyladenosine modification"/>
    <property type="evidence" value="ECO:0007669"/>
    <property type="project" value="InterPro"/>
</dbReference>
<evidence type="ECO:0000256" key="9">
    <source>
        <dbReference type="ARBA" id="ARBA00022842"/>
    </source>
</evidence>
<keyword evidence="8" id="KW-0067">ATP-binding</keyword>
<organism evidence="11">
    <name type="scientific">freshwater metagenome</name>
    <dbReference type="NCBI Taxonomy" id="449393"/>
    <lineage>
        <taxon>unclassified sequences</taxon>
        <taxon>metagenomes</taxon>
        <taxon>ecological metagenomes</taxon>
    </lineage>
</organism>
<dbReference type="AlphaFoldDB" id="A0A6J6DRZ3"/>
<comment type="subcellular location">
    <subcellularLocation>
        <location evidence="1">Cytoplasm</location>
    </subcellularLocation>
</comment>
<keyword evidence="5" id="KW-0819">tRNA processing</keyword>
<gene>
    <name evidence="11" type="ORF">UFOPK1683_00404</name>
</gene>
<name>A0A6J6DRZ3_9ZZZZ</name>
<keyword evidence="6" id="KW-0479">Metal-binding</keyword>
<dbReference type="Gene3D" id="3.40.50.300">
    <property type="entry name" value="P-loop containing nucleotide triphosphate hydrolases"/>
    <property type="match status" value="1"/>
</dbReference>
<evidence type="ECO:0000256" key="6">
    <source>
        <dbReference type="ARBA" id="ARBA00022723"/>
    </source>
</evidence>
<evidence type="ECO:0000256" key="1">
    <source>
        <dbReference type="ARBA" id="ARBA00004496"/>
    </source>
</evidence>
<evidence type="ECO:0000256" key="10">
    <source>
        <dbReference type="ARBA" id="ARBA00032441"/>
    </source>
</evidence>
<dbReference type="Pfam" id="PF02367">
    <property type="entry name" value="TsaE"/>
    <property type="match status" value="1"/>
</dbReference>
<keyword evidence="9" id="KW-0460">Magnesium</keyword>
<dbReference type="InterPro" id="IPR003442">
    <property type="entry name" value="T6A_TsaE"/>
</dbReference>
<evidence type="ECO:0000313" key="11">
    <source>
        <dbReference type="EMBL" id="CAB4565974.1"/>
    </source>
</evidence>
<dbReference type="GO" id="GO:0005524">
    <property type="term" value="F:ATP binding"/>
    <property type="evidence" value="ECO:0007669"/>
    <property type="project" value="UniProtKB-KW"/>
</dbReference>